<evidence type="ECO:0000256" key="6">
    <source>
        <dbReference type="ARBA" id="ARBA00022837"/>
    </source>
</evidence>
<dbReference type="KEGG" id="xca:xcc-b100_1494"/>
<keyword evidence="6" id="KW-0106">Calcium</keyword>
<keyword evidence="3 9" id="KW-0732">Signal</keyword>
<dbReference type="InterPro" id="IPR036852">
    <property type="entry name" value="Peptidase_S8/S53_dom_sf"/>
</dbReference>
<evidence type="ECO:0000313" key="11">
    <source>
        <dbReference type="EMBL" id="CAP50844.1"/>
    </source>
</evidence>
<dbReference type="InterPro" id="IPR034182">
    <property type="entry name" value="Kexin/furin"/>
</dbReference>
<dbReference type="SUPFAM" id="SSF49785">
    <property type="entry name" value="Galactose-binding domain-like"/>
    <property type="match status" value="1"/>
</dbReference>
<proteinExistence type="inferred from homology"/>
<evidence type="ECO:0000313" key="12">
    <source>
        <dbReference type="Proteomes" id="UP000001188"/>
    </source>
</evidence>
<dbReference type="PRINTS" id="PR00723">
    <property type="entry name" value="SUBTILISIN"/>
</dbReference>
<evidence type="ECO:0000256" key="1">
    <source>
        <dbReference type="ARBA" id="ARBA00005325"/>
    </source>
</evidence>
<feature type="chain" id="PRO_5002752346" evidence="9">
    <location>
        <begin position="28"/>
        <end position="593"/>
    </location>
</feature>
<protein>
    <submittedName>
        <fullName evidence="11">Exported serine endopeptidase</fullName>
        <ecNumber evidence="11">3.4.21.-</ecNumber>
    </submittedName>
</protein>
<keyword evidence="5 8" id="KW-0720">Serine protease</keyword>
<reference evidence="11 12" key="1">
    <citation type="journal article" date="2008" name="J. Biotechnol.">
        <title>The genome of Xanthomonas campestris pv. campestris B100 and its use for the reconstruction of metabolic pathways involved in xanthan biosynthesis.</title>
        <authorList>
            <person name="Vorholter F.J."/>
            <person name="Schneiker S."/>
            <person name="Goesmann A."/>
            <person name="Krause L."/>
            <person name="Bekel T."/>
            <person name="Kaiser O."/>
            <person name="Linke B."/>
            <person name="Patschkowski T."/>
            <person name="Ruckert C."/>
            <person name="Schmid J."/>
            <person name="Sidhu V.K."/>
            <person name="Sieber V."/>
            <person name="Tauch A."/>
            <person name="Watt S.A."/>
            <person name="Weisshaar B."/>
            <person name="Becker A."/>
            <person name="Niehaus K."/>
            <person name="Puhler A."/>
        </authorList>
    </citation>
    <scope>NUCLEOTIDE SEQUENCE [LARGE SCALE GENOMIC DNA]</scope>
    <source>
        <strain evidence="11 12">B100</strain>
    </source>
</reference>
<feature type="active site" description="Charge relay system" evidence="7 8">
    <location>
        <position position="376"/>
    </location>
</feature>
<feature type="signal peptide" evidence="9">
    <location>
        <begin position="1"/>
        <end position="27"/>
    </location>
</feature>
<dbReference type="EC" id="3.4.21.-" evidence="11"/>
<keyword evidence="2 8" id="KW-0645">Protease</keyword>
<dbReference type="PROSITE" id="PS51829">
    <property type="entry name" value="P_HOMO_B"/>
    <property type="match status" value="1"/>
</dbReference>
<dbReference type="PROSITE" id="PS51892">
    <property type="entry name" value="SUBTILASE"/>
    <property type="match status" value="1"/>
</dbReference>
<dbReference type="MEROPS" id="S08.125"/>
<dbReference type="HOGENOM" id="CLU_019254_0_0_6"/>
<organism evidence="11 12">
    <name type="scientific">Xanthomonas campestris pv. campestris (strain B100)</name>
    <dbReference type="NCBI Taxonomy" id="509169"/>
    <lineage>
        <taxon>Bacteria</taxon>
        <taxon>Pseudomonadati</taxon>
        <taxon>Pseudomonadota</taxon>
        <taxon>Gammaproteobacteria</taxon>
        <taxon>Lysobacterales</taxon>
        <taxon>Lysobacteraceae</taxon>
        <taxon>Xanthomonas</taxon>
    </lineage>
</organism>
<feature type="domain" description="P/Homo B" evidence="10">
    <location>
        <begin position="453"/>
        <end position="593"/>
    </location>
</feature>
<dbReference type="PROSITE" id="PS00137">
    <property type="entry name" value="SUBTILASE_HIS"/>
    <property type="match status" value="1"/>
</dbReference>
<dbReference type="GO" id="GO:0016485">
    <property type="term" value="P:protein processing"/>
    <property type="evidence" value="ECO:0007669"/>
    <property type="project" value="TreeGrafter"/>
</dbReference>
<sequence length="593" mass="62347">MQLHRRRYLALVIGALVIGTPPMVATAAQPAGTTRASAAGDPLYRYQWHLSNQGQPVIGDSRPVAGVDMDVDLLHALGIRGRGVRVAVVDNGLEIGHEDLAGNIIPNGSHNFGNGSHDPTPSDPGFGHGTSVAGIIAAVGWNGRGGRGVAPEALLAGFDLLGSDSAGSDAQVRYSWGDGPEARSLDVFNNSWGSAPDFYPDVSLEEGQSWEALMRSTRGGLGGIYIKSAGNSFRRVRGRDAEGRIVNLCSDLSRTLNVGCLLTNVDPLSNLPATVVVASVDATGKRASYSSSGSALWISGLGGEFGYQRKFYPNAAQVFAPETAPFAYDPAIVTTDLSGCSAGDNVDGTTVENALTGSTSRIDASCNYSALMNGTSAAAPTVSGVAALILGANPSLTARDVKYILAKTARQIDPWQPASVYQGSVIDPGWITNAAGHHFSNWYGFGLADGAAAVYEATYFKPLPAVRDTQWVASTAAASQIGGPARPAKQRIRITQAMKVEAVQLSLATTHRTPANLRVVLESPSGTRSYVMTPFSLLDADAYAQTGFYIDLTSSNAFLDERAQGVWTLEITDMSEPTTTAALQNFKLRILGH</sequence>
<dbReference type="EMBL" id="AM920689">
    <property type="protein sequence ID" value="CAP50844.1"/>
    <property type="molecule type" value="Genomic_DNA"/>
</dbReference>
<evidence type="ECO:0000256" key="4">
    <source>
        <dbReference type="ARBA" id="ARBA00022801"/>
    </source>
</evidence>
<dbReference type="CDD" id="cd04059">
    <property type="entry name" value="Peptidases_S8_Protein_convertases_Kexins_Furin-like"/>
    <property type="match status" value="1"/>
</dbReference>
<dbReference type="Pfam" id="PF00082">
    <property type="entry name" value="Peptidase_S8"/>
    <property type="match status" value="1"/>
</dbReference>
<dbReference type="PANTHER" id="PTHR42884:SF14">
    <property type="entry name" value="NEUROENDOCRINE CONVERTASE 1"/>
    <property type="match status" value="1"/>
</dbReference>
<evidence type="ECO:0000256" key="9">
    <source>
        <dbReference type="SAM" id="SignalP"/>
    </source>
</evidence>
<evidence type="ECO:0000256" key="2">
    <source>
        <dbReference type="ARBA" id="ARBA00022670"/>
    </source>
</evidence>
<dbReference type="InterPro" id="IPR022398">
    <property type="entry name" value="Peptidase_S8_His-AS"/>
</dbReference>
<dbReference type="AlphaFoldDB" id="B0RQV9"/>
<dbReference type="GO" id="GO:0005737">
    <property type="term" value="C:cytoplasm"/>
    <property type="evidence" value="ECO:0007669"/>
    <property type="project" value="UniProtKB-ARBA"/>
</dbReference>
<evidence type="ECO:0000259" key="10">
    <source>
        <dbReference type="PROSITE" id="PS51829"/>
    </source>
</evidence>
<dbReference type="InterPro" id="IPR023828">
    <property type="entry name" value="Peptidase_S8_Ser-AS"/>
</dbReference>
<dbReference type="InterPro" id="IPR000209">
    <property type="entry name" value="Peptidase_S8/S53_dom"/>
</dbReference>
<accession>B0RQV9</accession>
<dbReference type="GO" id="GO:0004252">
    <property type="term" value="F:serine-type endopeptidase activity"/>
    <property type="evidence" value="ECO:0007669"/>
    <property type="project" value="UniProtKB-UniRule"/>
</dbReference>
<dbReference type="GO" id="GO:0012505">
    <property type="term" value="C:endomembrane system"/>
    <property type="evidence" value="ECO:0007669"/>
    <property type="project" value="UniProtKB-ARBA"/>
</dbReference>
<dbReference type="Pfam" id="PF01483">
    <property type="entry name" value="P_proprotein"/>
    <property type="match status" value="1"/>
</dbReference>
<dbReference type="Proteomes" id="UP000001188">
    <property type="component" value="Chromosome"/>
</dbReference>
<feature type="active site" description="Charge relay system" evidence="7 8">
    <location>
        <position position="128"/>
    </location>
</feature>
<dbReference type="Gene3D" id="2.60.120.260">
    <property type="entry name" value="Galactose-binding domain-like"/>
    <property type="match status" value="1"/>
</dbReference>
<evidence type="ECO:0000256" key="7">
    <source>
        <dbReference type="PIRSR" id="PIRSR615500-1"/>
    </source>
</evidence>
<gene>
    <name evidence="11" type="ORF">XCCB100_1494</name>
</gene>
<keyword evidence="4 8" id="KW-0378">Hydrolase</keyword>
<evidence type="ECO:0000256" key="8">
    <source>
        <dbReference type="PROSITE-ProRule" id="PRU01240"/>
    </source>
</evidence>
<evidence type="ECO:0000256" key="5">
    <source>
        <dbReference type="ARBA" id="ARBA00022825"/>
    </source>
</evidence>
<name>B0RQV9_XANCB</name>
<dbReference type="PROSITE" id="PS00138">
    <property type="entry name" value="SUBTILASE_SER"/>
    <property type="match status" value="1"/>
</dbReference>
<dbReference type="PANTHER" id="PTHR42884">
    <property type="entry name" value="PROPROTEIN CONVERTASE SUBTILISIN/KEXIN-RELATED"/>
    <property type="match status" value="1"/>
</dbReference>
<dbReference type="InterPro" id="IPR015500">
    <property type="entry name" value="Peptidase_S8_subtilisin-rel"/>
</dbReference>
<dbReference type="Gene3D" id="3.40.50.200">
    <property type="entry name" value="Peptidase S8/S53 domain"/>
    <property type="match status" value="1"/>
</dbReference>
<dbReference type="GO" id="GO:0016020">
    <property type="term" value="C:membrane"/>
    <property type="evidence" value="ECO:0007669"/>
    <property type="project" value="TreeGrafter"/>
</dbReference>
<comment type="similarity">
    <text evidence="1">Belongs to the peptidase S8 family. Furin subfamily.</text>
</comment>
<dbReference type="SUPFAM" id="SSF52743">
    <property type="entry name" value="Subtilisin-like"/>
    <property type="match status" value="1"/>
</dbReference>
<dbReference type="InterPro" id="IPR002884">
    <property type="entry name" value="P_dom"/>
</dbReference>
<dbReference type="InterPro" id="IPR008979">
    <property type="entry name" value="Galactose-bd-like_sf"/>
</dbReference>
<feature type="active site" description="Charge relay system" evidence="7 8">
    <location>
        <position position="90"/>
    </location>
</feature>
<evidence type="ECO:0000256" key="3">
    <source>
        <dbReference type="ARBA" id="ARBA00022729"/>
    </source>
</evidence>